<evidence type="ECO:0000313" key="7">
    <source>
        <dbReference type="EMBL" id="PRX12008.1"/>
    </source>
</evidence>
<dbReference type="PRINTS" id="PR00502">
    <property type="entry name" value="NUDIXFAMILY"/>
</dbReference>
<dbReference type="PANTHER" id="PTHR43046:SF12">
    <property type="entry name" value="GDP-MANNOSE MANNOSYL HYDROLASE"/>
    <property type="match status" value="1"/>
</dbReference>
<evidence type="ECO:0000256" key="1">
    <source>
        <dbReference type="ARBA" id="ARBA00001946"/>
    </source>
</evidence>
<evidence type="ECO:0000256" key="2">
    <source>
        <dbReference type="ARBA" id="ARBA00005582"/>
    </source>
</evidence>
<keyword evidence="8" id="KW-1185">Reference proteome</keyword>
<sequence length="130" mass="13901">MLVEPTYKSHWEVPGGCVEADESPRAAAGRELREELGLSVPVGRLLVTDWVPARDGRTEGLMLIFDGGVLSAEETAGIRVPAEELRGWAWCTAAEAGERLLPLLARRIAAAVRVLPAGGCAYLEDGYEAA</sequence>
<keyword evidence="4" id="KW-0460">Magnesium</keyword>
<evidence type="ECO:0000259" key="6">
    <source>
        <dbReference type="PROSITE" id="PS51462"/>
    </source>
</evidence>
<dbReference type="SUPFAM" id="SSF55811">
    <property type="entry name" value="Nudix"/>
    <property type="match status" value="1"/>
</dbReference>
<dbReference type="Gene3D" id="3.90.79.10">
    <property type="entry name" value="Nucleoside Triphosphate Pyrophosphohydrolase"/>
    <property type="match status" value="1"/>
</dbReference>
<gene>
    <name evidence="7" type="ORF">CLV67_13033</name>
</gene>
<keyword evidence="3 5" id="KW-0378">Hydrolase</keyword>
<evidence type="ECO:0000256" key="4">
    <source>
        <dbReference type="ARBA" id="ARBA00022842"/>
    </source>
</evidence>
<dbReference type="InterPro" id="IPR020084">
    <property type="entry name" value="NUDIX_hydrolase_CS"/>
</dbReference>
<comment type="cofactor">
    <cofactor evidence="1">
        <name>Mg(2+)</name>
        <dbReference type="ChEBI" id="CHEBI:18420"/>
    </cofactor>
</comment>
<dbReference type="InterPro" id="IPR000086">
    <property type="entry name" value="NUDIX_hydrolase_dom"/>
</dbReference>
<dbReference type="AlphaFoldDB" id="A0A2T0JWC1"/>
<evidence type="ECO:0000256" key="5">
    <source>
        <dbReference type="RuleBase" id="RU003476"/>
    </source>
</evidence>
<dbReference type="Proteomes" id="UP000239415">
    <property type="component" value="Unassembled WGS sequence"/>
</dbReference>
<dbReference type="PROSITE" id="PS00893">
    <property type="entry name" value="NUDIX_BOX"/>
    <property type="match status" value="1"/>
</dbReference>
<organism evidence="7 8">
    <name type="scientific">Actinoplanes italicus</name>
    <dbReference type="NCBI Taxonomy" id="113567"/>
    <lineage>
        <taxon>Bacteria</taxon>
        <taxon>Bacillati</taxon>
        <taxon>Actinomycetota</taxon>
        <taxon>Actinomycetes</taxon>
        <taxon>Micromonosporales</taxon>
        <taxon>Micromonosporaceae</taxon>
        <taxon>Actinoplanes</taxon>
    </lineage>
</organism>
<dbReference type="CDD" id="cd18876">
    <property type="entry name" value="NUDIX_Hydrolase"/>
    <property type="match status" value="1"/>
</dbReference>
<dbReference type="EMBL" id="PVMZ01000030">
    <property type="protein sequence ID" value="PRX12008.1"/>
    <property type="molecule type" value="Genomic_DNA"/>
</dbReference>
<accession>A0A2T0JWC1</accession>
<dbReference type="Pfam" id="PF00293">
    <property type="entry name" value="NUDIX"/>
    <property type="match status" value="1"/>
</dbReference>
<proteinExistence type="inferred from homology"/>
<evidence type="ECO:0000313" key="8">
    <source>
        <dbReference type="Proteomes" id="UP000239415"/>
    </source>
</evidence>
<name>A0A2T0JWC1_9ACTN</name>
<evidence type="ECO:0000256" key="3">
    <source>
        <dbReference type="ARBA" id="ARBA00022801"/>
    </source>
</evidence>
<dbReference type="PANTHER" id="PTHR43046">
    <property type="entry name" value="GDP-MANNOSE MANNOSYL HYDROLASE"/>
    <property type="match status" value="1"/>
</dbReference>
<feature type="domain" description="Nudix hydrolase" evidence="6">
    <location>
        <begin position="1"/>
        <end position="116"/>
    </location>
</feature>
<dbReference type="InterPro" id="IPR020476">
    <property type="entry name" value="Nudix_hydrolase"/>
</dbReference>
<dbReference type="PROSITE" id="PS51462">
    <property type="entry name" value="NUDIX"/>
    <property type="match status" value="1"/>
</dbReference>
<dbReference type="GO" id="GO:0016787">
    <property type="term" value="F:hydrolase activity"/>
    <property type="evidence" value="ECO:0007669"/>
    <property type="project" value="UniProtKB-KW"/>
</dbReference>
<dbReference type="InterPro" id="IPR015797">
    <property type="entry name" value="NUDIX_hydrolase-like_dom_sf"/>
</dbReference>
<protein>
    <submittedName>
        <fullName evidence="7">NUDIX domain-containing protein</fullName>
    </submittedName>
</protein>
<comment type="similarity">
    <text evidence="2 5">Belongs to the Nudix hydrolase family.</text>
</comment>
<comment type="caution">
    <text evidence="7">The sequence shown here is derived from an EMBL/GenBank/DDBJ whole genome shotgun (WGS) entry which is preliminary data.</text>
</comment>
<reference evidence="7 8" key="1">
    <citation type="submission" date="2018-03" db="EMBL/GenBank/DDBJ databases">
        <title>Genomic Encyclopedia of Archaeal and Bacterial Type Strains, Phase II (KMG-II): from individual species to whole genera.</title>
        <authorList>
            <person name="Goeker M."/>
        </authorList>
    </citation>
    <scope>NUCLEOTIDE SEQUENCE [LARGE SCALE GENOMIC DNA]</scope>
    <source>
        <strain evidence="7 8">DSM 43146</strain>
    </source>
</reference>